<dbReference type="EMBL" id="UEGW01000001">
    <property type="protein sequence ID" value="SRX94027.1"/>
    <property type="molecule type" value="Genomic_DNA"/>
</dbReference>
<dbReference type="SUPFAM" id="SSF54593">
    <property type="entry name" value="Glyoxalase/Bleomycin resistance protein/Dihydroxybiphenyl dioxygenase"/>
    <property type="match status" value="1"/>
</dbReference>
<dbReference type="AlphaFoldDB" id="A0A375YYW3"/>
<accession>A0A375YYW3</accession>
<dbReference type="CDD" id="cd06587">
    <property type="entry name" value="VOC"/>
    <property type="match status" value="1"/>
</dbReference>
<name>A0A375YYW3_MYCSH</name>
<dbReference type="Pfam" id="PF18029">
    <property type="entry name" value="Glyoxalase_6"/>
    <property type="match status" value="1"/>
</dbReference>
<dbReference type="PANTHER" id="PTHR35908">
    <property type="entry name" value="HYPOTHETICAL FUSION PROTEIN"/>
    <property type="match status" value="1"/>
</dbReference>
<dbReference type="InterPro" id="IPR041581">
    <property type="entry name" value="Glyoxalase_6"/>
</dbReference>
<dbReference type="InterPro" id="IPR029068">
    <property type="entry name" value="Glyas_Bleomycin-R_OHBP_Dase"/>
</dbReference>
<reference evidence="2 3" key="1">
    <citation type="submission" date="2018-05" db="EMBL/GenBank/DDBJ databases">
        <authorList>
            <consortium name="IHU Genomes"/>
        </authorList>
    </citation>
    <scope>NUCLEOTIDE SEQUENCE [LARGE SCALE GENOMIC DNA]</scope>
    <source>
        <strain evidence="2 3">P7336</strain>
    </source>
</reference>
<dbReference type="STRING" id="29313.BHQ16_15725"/>
<dbReference type="PANTHER" id="PTHR35908:SF1">
    <property type="entry name" value="CONSERVED PROTEIN"/>
    <property type="match status" value="1"/>
</dbReference>
<sequence length="118" mass="12721">MDVTLYTVTFDCADAAALGRFWSELLHSPLDDGATADFASIGMSADRGSPPHLAFVRVPEDKQVKNRVHVDLVADDLAAAVDRAVELGATRLADRADDSYRWSTLADPEGNEFDIVAA</sequence>
<organism evidence="2 3">
    <name type="scientific">Mycobacterium shimoidei</name>
    <dbReference type="NCBI Taxonomy" id="29313"/>
    <lineage>
        <taxon>Bacteria</taxon>
        <taxon>Bacillati</taxon>
        <taxon>Actinomycetota</taxon>
        <taxon>Actinomycetes</taxon>
        <taxon>Mycobacteriales</taxon>
        <taxon>Mycobacteriaceae</taxon>
        <taxon>Mycobacterium</taxon>
    </lineage>
</organism>
<feature type="domain" description="Glyoxalase-like" evidence="1">
    <location>
        <begin position="8"/>
        <end position="116"/>
    </location>
</feature>
<gene>
    <name evidence="2" type="ORF">MSP7336_02274</name>
</gene>
<dbReference type="Proteomes" id="UP000252015">
    <property type="component" value="Unassembled WGS sequence"/>
</dbReference>
<protein>
    <recommendedName>
        <fullName evidence="1">Glyoxalase-like domain-containing protein</fullName>
    </recommendedName>
</protein>
<evidence type="ECO:0000313" key="2">
    <source>
        <dbReference type="EMBL" id="SRX94027.1"/>
    </source>
</evidence>
<evidence type="ECO:0000313" key="3">
    <source>
        <dbReference type="Proteomes" id="UP000252015"/>
    </source>
</evidence>
<dbReference type="Gene3D" id="3.10.180.10">
    <property type="entry name" value="2,3-Dihydroxybiphenyl 1,2-Dioxygenase, domain 1"/>
    <property type="match status" value="1"/>
</dbReference>
<keyword evidence="3" id="KW-1185">Reference proteome</keyword>
<evidence type="ECO:0000259" key="1">
    <source>
        <dbReference type="Pfam" id="PF18029"/>
    </source>
</evidence>
<dbReference type="RefSeq" id="WP_113964875.1">
    <property type="nucleotide sequence ID" value="NZ_UEGW01000001.1"/>
</dbReference>
<proteinExistence type="predicted"/>